<evidence type="ECO:0000256" key="8">
    <source>
        <dbReference type="ARBA" id="ARBA00022989"/>
    </source>
</evidence>
<comment type="similarity">
    <text evidence="2">Belongs to the GSP M family.</text>
</comment>
<evidence type="ECO:0000256" key="5">
    <source>
        <dbReference type="ARBA" id="ARBA00022519"/>
    </source>
</evidence>
<dbReference type="AlphaFoldDB" id="A0A840RBW6"/>
<evidence type="ECO:0000256" key="9">
    <source>
        <dbReference type="ARBA" id="ARBA00023136"/>
    </source>
</evidence>
<dbReference type="GO" id="GO:0005886">
    <property type="term" value="C:plasma membrane"/>
    <property type="evidence" value="ECO:0007669"/>
    <property type="project" value="UniProtKB-SubCell"/>
</dbReference>
<name>A0A840RBW6_9NEIS</name>
<evidence type="ECO:0000256" key="3">
    <source>
        <dbReference type="ARBA" id="ARBA00022448"/>
    </source>
</evidence>
<sequence length="157" mass="17437">MNQYLARAQQFWLERNARERAMLSACAALILFAILYTGVWQPLVTQRAALNKRVPQLQAQLAQMQHDLQLLKGGATVARNDDLRQAVTASLQQHGLKSDLQALPDNRIRIDAPEADFSHVLDFLGALQRETGAHVVNFDANGAQNNGVVHFSAVVQR</sequence>
<evidence type="ECO:0000313" key="12">
    <source>
        <dbReference type="Proteomes" id="UP000543030"/>
    </source>
</evidence>
<dbReference type="InterPro" id="IPR023229">
    <property type="entry name" value="T2SS_M_periplasmic_sf"/>
</dbReference>
<feature type="transmembrane region" description="Helical" evidence="10">
    <location>
        <begin position="21"/>
        <end position="43"/>
    </location>
</feature>
<keyword evidence="6 10" id="KW-0812">Transmembrane</keyword>
<keyword evidence="3" id="KW-0813">Transport</keyword>
<dbReference type="Gene3D" id="3.30.1360.100">
    <property type="entry name" value="General secretion pathway protein M, EpsM"/>
    <property type="match status" value="1"/>
</dbReference>
<keyword evidence="9 10" id="KW-0472">Membrane</keyword>
<dbReference type="SUPFAM" id="SSF103054">
    <property type="entry name" value="General secretion pathway protein M, EpsM"/>
    <property type="match status" value="1"/>
</dbReference>
<evidence type="ECO:0000256" key="10">
    <source>
        <dbReference type="SAM" id="Phobius"/>
    </source>
</evidence>
<keyword evidence="4" id="KW-1003">Cell membrane</keyword>
<dbReference type="Proteomes" id="UP000543030">
    <property type="component" value="Unassembled WGS sequence"/>
</dbReference>
<evidence type="ECO:0000256" key="2">
    <source>
        <dbReference type="ARBA" id="ARBA00010637"/>
    </source>
</evidence>
<dbReference type="RefSeq" id="WP_184097299.1">
    <property type="nucleotide sequence ID" value="NZ_JACHHN010000001.1"/>
</dbReference>
<reference evidence="11 12" key="1">
    <citation type="submission" date="2020-08" db="EMBL/GenBank/DDBJ databases">
        <title>Genomic Encyclopedia of Type Strains, Phase IV (KMG-IV): sequencing the most valuable type-strain genomes for metagenomic binning, comparative biology and taxonomic classification.</title>
        <authorList>
            <person name="Goeker M."/>
        </authorList>
    </citation>
    <scope>NUCLEOTIDE SEQUENCE [LARGE SCALE GENOMIC DNA]</scope>
    <source>
        <strain evidence="11 12">DSM 18233</strain>
    </source>
</reference>
<keyword evidence="8 10" id="KW-1133">Transmembrane helix</keyword>
<evidence type="ECO:0000256" key="6">
    <source>
        <dbReference type="ARBA" id="ARBA00022692"/>
    </source>
</evidence>
<dbReference type="EMBL" id="JACHHN010000001">
    <property type="protein sequence ID" value="MBB5189850.1"/>
    <property type="molecule type" value="Genomic_DNA"/>
</dbReference>
<dbReference type="GO" id="GO:0015628">
    <property type="term" value="P:protein secretion by the type II secretion system"/>
    <property type="evidence" value="ECO:0007669"/>
    <property type="project" value="InterPro"/>
</dbReference>
<proteinExistence type="inferred from homology"/>
<protein>
    <submittedName>
        <fullName evidence="11">General secretion pathway protein M</fullName>
    </submittedName>
</protein>
<keyword evidence="7" id="KW-0653">Protein transport</keyword>
<evidence type="ECO:0000256" key="4">
    <source>
        <dbReference type="ARBA" id="ARBA00022475"/>
    </source>
</evidence>
<organism evidence="11 12">
    <name type="scientific">Silvimonas terrae</name>
    <dbReference type="NCBI Taxonomy" id="300266"/>
    <lineage>
        <taxon>Bacteria</taxon>
        <taxon>Pseudomonadati</taxon>
        <taxon>Pseudomonadota</taxon>
        <taxon>Betaproteobacteria</taxon>
        <taxon>Neisseriales</taxon>
        <taxon>Chitinibacteraceae</taxon>
        <taxon>Silvimonas</taxon>
    </lineage>
</organism>
<evidence type="ECO:0000256" key="7">
    <source>
        <dbReference type="ARBA" id="ARBA00022927"/>
    </source>
</evidence>
<dbReference type="GO" id="GO:0015627">
    <property type="term" value="C:type II protein secretion system complex"/>
    <property type="evidence" value="ECO:0007669"/>
    <property type="project" value="InterPro"/>
</dbReference>
<comment type="subcellular location">
    <subcellularLocation>
        <location evidence="1">Cell inner membrane</location>
        <topology evidence="1">Single-pass membrane protein</topology>
    </subcellularLocation>
</comment>
<dbReference type="InterPro" id="IPR007690">
    <property type="entry name" value="T2SS_GspM"/>
</dbReference>
<dbReference type="Pfam" id="PF04612">
    <property type="entry name" value="T2SSM"/>
    <property type="match status" value="1"/>
</dbReference>
<keyword evidence="5" id="KW-0997">Cell inner membrane</keyword>
<accession>A0A840RBW6</accession>
<evidence type="ECO:0000313" key="11">
    <source>
        <dbReference type="EMBL" id="MBB5189850.1"/>
    </source>
</evidence>
<comment type="caution">
    <text evidence="11">The sequence shown here is derived from an EMBL/GenBank/DDBJ whole genome shotgun (WGS) entry which is preliminary data.</text>
</comment>
<gene>
    <name evidence="11" type="ORF">HNQ50_000560</name>
</gene>
<evidence type="ECO:0000256" key="1">
    <source>
        <dbReference type="ARBA" id="ARBA00004377"/>
    </source>
</evidence>
<keyword evidence="12" id="KW-1185">Reference proteome</keyword>